<reference evidence="1 2" key="1">
    <citation type="journal article" date="2011" name="Arch. Virol.">
        <title>The genome sequence of enterobacterial phage 7-11, which possesses an unusually elongated head.</title>
        <authorList>
            <person name="Kropinski A.M."/>
            <person name="Lingohr E.J."/>
            <person name="Ackermann H.W."/>
        </authorList>
    </citation>
    <scope>NUCLEOTIDE SEQUENCE [LARGE SCALE GENOMIC DNA]</scope>
</reference>
<evidence type="ECO:0000313" key="1">
    <source>
        <dbReference type="EMBL" id="AEK82029.1"/>
    </source>
</evidence>
<proteinExistence type="predicted"/>
<dbReference type="Proteomes" id="UP000001639">
    <property type="component" value="Segment"/>
</dbReference>
<dbReference type="RefSeq" id="YP_004782489.1">
    <property type="nucleotide sequence ID" value="NC_015938.1"/>
</dbReference>
<dbReference type="GeneID" id="11117581"/>
<name>G0X547_9CAUD</name>
<dbReference type="KEGG" id="vg:11117581"/>
<protein>
    <submittedName>
        <fullName evidence="1">Uncharacterized protein</fullName>
    </submittedName>
</protein>
<dbReference type="EMBL" id="HM997019">
    <property type="protein sequence ID" value="AEK82029.1"/>
    <property type="molecule type" value="Genomic_DNA"/>
</dbReference>
<organism evidence="1 2">
    <name type="scientific">Salmonella phage 7-11</name>
    <dbReference type="NCBI Taxonomy" id="1054968"/>
    <lineage>
        <taxon>Viruses</taxon>
        <taxon>Duplodnaviria</taxon>
        <taxon>Heunggongvirae</taxon>
        <taxon>Uroviricota</taxon>
        <taxon>Caudoviricetes</taxon>
        <taxon>Grimontviridae</taxon>
        <taxon>Moazamivirus</taxon>
        <taxon>Moazamivirus 711</taxon>
    </lineage>
</organism>
<accession>G0X547</accession>
<evidence type="ECO:0000313" key="2">
    <source>
        <dbReference type="Proteomes" id="UP000001639"/>
    </source>
</evidence>
<sequence>MMSEWISRGLADGKQYMLVVTDTFSYEDYPVYAKDAAELAVKREAYDGKNMQRIRHTVDLLAFG</sequence>
<keyword evidence="2" id="KW-1185">Reference proteome</keyword>